<feature type="region of interest" description="Disordered" evidence="1">
    <location>
        <begin position="1"/>
        <end position="32"/>
    </location>
</feature>
<sequence length="190" mass="20784">MFSSSKPCGQPPPKRAGQMAAHRPHPPAITADRPPGALLVTLLTFNGSLGVLDSFEFEPEPGIVIHAKGDVRNGFQLEIKRNHNLLEDDPRPSKQIPLQWVGESWINEPAMLNHGIVKIDSAPCCPLEDSLFKIPAPEKTLRAAHNMDGSAPGKITQRDCQTWIVESTDQAVRDGAFTESVAAYLYAIKQ</sequence>
<proteinExistence type="predicted"/>
<dbReference type="InterPro" id="IPR046670">
    <property type="entry name" value="DUF6540"/>
</dbReference>
<dbReference type="OrthoDB" id="2999773at2759"/>
<gene>
    <name evidence="2" type="ORF">N7468_009135</name>
</gene>
<dbReference type="GeneID" id="83205734"/>
<name>A0A9W9NH99_9EURO</name>
<dbReference type="Pfam" id="PF20174">
    <property type="entry name" value="DUF6540"/>
    <property type="match status" value="1"/>
</dbReference>
<reference evidence="2" key="2">
    <citation type="journal article" date="2023" name="IMA Fungus">
        <title>Comparative genomic study of the Penicillium genus elucidates a diverse pangenome and 15 lateral gene transfer events.</title>
        <authorList>
            <person name="Petersen C."/>
            <person name="Sorensen T."/>
            <person name="Nielsen M.R."/>
            <person name="Sondergaard T.E."/>
            <person name="Sorensen J.L."/>
            <person name="Fitzpatrick D.A."/>
            <person name="Frisvad J.C."/>
            <person name="Nielsen K.L."/>
        </authorList>
    </citation>
    <scope>NUCLEOTIDE SEQUENCE</scope>
    <source>
        <strain evidence="2">IBT 19713</strain>
    </source>
</reference>
<dbReference type="AlphaFoldDB" id="A0A9W9NH99"/>
<evidence type="ECO:0000313" key="2">
    <source>
        <dbReference type="EMBL" id="KAJ5219931.1"/>
    </source>
</evidence>
<dbReference type="Proteomes" id="UP001150941">
    <property type="component" value="Unassembled WGS sequence"/>
</dbReference>
<organism evidence="2 3">
    <name type="scientific">Penicillium chermesinum</name>
    <dbReference type="NCBI Taxonomy" id="63820"/>
    <lineage>
        <taxon>Eukaryota</taxon>
        <taxon>Fungi</taxon>
        <taxon>Dikarya</taxon>
        <taxon>Ascomycota</taxon>
        <taxon>Pezizomycotina</taxon>
        <taxon>Eurotiomycetes</taxon>
        <taxon>Eurotiomycetidae</taxon>
        <taxon>Eurotiales</taxon>
        <taxon>Aspergillaceae</taxon>
        <taxon>Penicillium</taxon>
    </lineage>
</organism>
<protein>
    <submittedName>
        <fullName evidence="2">Uncharacterized protein</fullName>
    </submittedName>
</protein>
<comment type="caution">
    <text evidence="2">The sequence shown here is derived from an EMBL/GenBank/DDBJ whole genome shotgun (WGS) entry which is preliminary data.</text>
</comment>
<reference evidence="2" key="1">
    <citation type="submission" date="2022-11" db="EMBL/GenBank/DDBJ databases">
        <authorList>
            <person name="Petersen C."/>
        </authorList>
    </citation>
    <scope>NUCLEOTIDE SEQUENCE</scope>
    <source>
        <strain evidence="2">IBT 19713</strain>
    </source>
</reference>
<dbReference type="EMBL" id="JAPQKS010000007">
    <property type="protein sequence ID" value="KAJ5219931.1"/>
    <property type="molecule type" value="Genomic_DNA"/>
</dbReference>
<evidence type="ECO:0000313" key="3">
    <source>
        <dbReference type="Proteomes" id="UP001150941"/>
    </source>
</evidence>
<evidence type="ECO:0000256" key="1">
    <source>
        <dbReference type="SAM" id="MobiDB-lite"/>
    </source>
</evidence>
<dbReference type="RefSeq" id="XP_058326761.1">
    <property type="nucleotide sequence ID" value="XM_058478431.1"/>
</dbReference>
<accession>A0A9W9NH99</accession>
<keyword evidence="3" id="KW-1185">Reference proteome</keyword>